<feature type="region of interest" description="Disordered" evidence="5">
    <location>
        <begin position="490"/>
        <end position="512"/>
    </location>
</feature>
<dbReference type="SUPFAM" id="SSF90229">
    <property type="entry name" value="CCCH zinc finger"/>
    <property type="match status" value="1"/>
</dbReference>
<dbReference type="InterPro" id="IPR036855">
    <property type="entry name" value="Znf_CCCH_sf"/>
</dbReference>
<feature type="compositionally biased region" description="Polar residues" evidence="5">
    <location>
        <begin position="494"/>
        <end position="505"/>
    </location>
</feature>
<evidence type="ECO:0000256" key="2">
    <source>
        <dbReference type="ARBA" id="ARBA00022771"/>
    </source>
</evidence>
<evidence type="ECO:0000256" key="4">
    <source>
        <dbReference type="PROSITE-ProRule" id="PRU00723"/>
    </source>
</evidence>
<keyword evidence="2 4" id="KW-0863">Zinc-finger</keyword>
<feature type="compositionally biased region" description="Basic and acidic residues" evidence="5">
    <location>
        <begin position="133"/>
        <end position="152"/>
    </location>
</feature>
<dbReference type="PROSITE" id="PS50103">
    <property type="entry name" value="ZF_C3H1"/>
    <property type="match status" value="1"/>
</dbReference>
<reference evidence="7" key="2">
    <citation type="submission" date="2021-03" db="UniProtKB">
        <authorList>
            <consortium name="EnsemblPlants"/>
        </authorList>
    </citation>
    <scope>IDENTIFICATION</scope>
</reference>
<feature type="domain" description="C3H1-type" evidence="6">
    <location>
        <begin position="174"/>
        <end position="201"/>
    </location>
</feature>
<dbReference type="Gramene" id="AUR62014852-RA">
    <property type="protein sequence ID" value="AUR62014852-RA:cds"/>
    <property type="gene ID" value="AUR62014852"/>
</dbReference>
<reference evidence="7" key="1">
    <citation type="journal article" date="2017" name="Nature">
        <title>The genome of Chenopodium quinoa.</title>
        <authorList>
            <person name="Jarvis D.E."/>
            <person name="Ho Y.S."/>
            <person name="Lightfoot D.J."/>
            <person name="Schmoeckel S.M."/>
            <person name="Li B."/>
            <person name="Borm T.J.A."/>
            <person name="Ohyanagi H."/>
            <person name="Mineta K."/>
            <person name="Michell C.T."/>
            <person name="Saber N."/>
            <person name="Kharbatia N.M."/>
            <person name="Rupper R.R."/>
            <person name="Sharp A.R."/>
            <person name="Dally N."/>
            <person name="Boughton B.A."/>
            <person name="Woo Y.H."/>
            <person name="Gao G."/>
            <person name="Schijlen E.G.W.M."/>
            <person name="Guo X."/>
            <person name="Momin A.A."/>
            <person name="Negrao S."/>
            <person name="Al-Babili S."/>
            <person name="Gehring C."/>
            <person name="Roessner U."/>
            <person name="Jung C."/>
            <person name="Murphy K."/>
            <person name="Arold S.T."/>
            <person name="Gojobori T."/>
            <person name="van der Linden C.G."/>
            <person name="van Loo E.N."/>
            <person name="Jellen E.N."/>
            <person name="Maughan P.J."/>
            <person name="Tester M."/>
        </authorList>
    </citation>
    <scope>NUCLEOTIDE SEQUENCE [LARGE SCALE GENOMIC DNA]</scope>
    <source>
        <strain evidence="7">cv. PI 614886</strain>
    </source>
</reference>
<feature type="compositionally biased region" description="Basic and acidic residues" evidence="5">
    <location>
        <begin position="233"/>
        <end position="245"/>
    </location>
</feature>
<dbReference type="EnsemblPlants" id="AUR62014852-RA">
    <property type="protein sequence ID" value="AUR62014852-RA:cds"/>
    <property type="gene ID" value="AUR62014852"/>
</dbReference>
<dbReference type="InterPro" id="IPR000571">
    <property type="entry name" value="Znf_CCCH"/>
</dbReference>
<dbReference type="Proteomes" id="UP000596660">
    <property type="component" value="Unplaced"/>
</dbReference>
<feature type="region of interest" description="Disordered" evidence="5">
    <location>
        <begin position="133"/>
        <end position="172"/>
    </location>
</feature>
<dbReference type="Gene3D" id="4.10.1000.10">
    <property type="entry name" value="Zinc finger, CCCH-type"/>
    <property type="match status" value="1"/>
</dbReference>
<feature type="region of interest" description="Disordered" evidence="5">
    <location>
        <begin position="1"/>
        <end position="23"/>
    </location>
</feature>
<evidence type="ECO:0000256" key="1">
    <source>
        <dbReference type="ARBA" id="ARBA00022723"/>
    </source>
</evidence>
<dbReference type="PANTHER" id="PTHR36886">
    <property type="entry name" value="PROTEIN FRIGIDA-ESSENTIAL 1"/>
    <property type="match status" value="1"/>
</dbReference>
<dbReference type="AlphaFoldDB" id="A0A803LLK5"/>
<evidence type="ECO:0000256" key="5">
    <source>
        <dbReference type="SAM" id="MobiDB-lite"/>
    </source>
</evidence>
<feature type="zinc finger region" description="C3H1-type" evidence="4">
    <location>
        <begin position="174"/>
        <end position="201"/>
    </location>
</feature>
<keyword evidence="8" id="KW-1185">Reference proteome</keyword>
<dbReference type="OMA" id="TKDVHNM"/>
<name>A0A803LLK5_CHEQI</name>
<dbReference type="Pfam" id="PF00642">
    <property type="entry name" value="zf-CCCH"/>
    <property type="match status" value="1"/>
</dbReference>
<feature type="region of interest" description="Disordered" evidence="5">
    <location>
        <begin position="217"/>
        <end position="245"/>
    </location>
</feature>
<proteinExistence type="predicted"/>
<dbReference type="InterPro" id="IPR052650">
    <property type="entry name" value="Zinc_finger_CCCH"/>
</dbReference>
<protein>
    <recommendedName>
        <fullName evidence="6">C3H1-type domain-containing protein</fullName>
    </recommendedName>
</protein>
<evidence type="ECO:0000313" key="8">
    <source>
        <dbReference type="Proteomes" id="UP000596660"/>
    </source>
</evidence>
<dbReference type="PANTHER" id="PTHR36886:SF3">
    <property type="entry name" value="PROTEIN FRIGIDA-ESSENTIAL 1"/>
    <property type="match status" value="1"/>
</dbReference>
<dbReference type="GO" id="GO:0008270">
    <property type="term" value="F:zinc ion binding"/>
    <property type="evidence" value="ECO:0007669"/>
    <property type="project" value="UniProtKB-KW"/>
</dbReference>
<organism evidence="7 8">
    <name type="scientific">Chenopodium quinoa</name>
    <name type="common">Quinoa</name>
    <dbReference type="NCBI Taxonomy" id="63459"/>
    <lineage>
        <taxon>Eukaryota</taxon>
        <taxon>Viridiplantae</taxon>
        <taxon>Streptophyta</taxon>
        <taxon>Embryophyta</taxon>
        <taxon>Tracheophyta</taxon>
        <taxon>Spermatophyta</taxon>
        <taxon>Magnoliopsida</taxon>
        <taxon>eudicotyledons</taxon>
        <taxon>Gunneridae</taxon>
        <taxon>Pentapetalae</taxon>
        <taxon>Caryophyllales</taxon>
        <taxon>Chenopodiaceae</taxon>
        <taxon>Chenopodioideae</taxon>
        <taxon>Atripliceae</taxon>
        <taxon>Chenopodium</taxon>
    </lineage>
</organism>
<accession>A0A803LLK5</accession>
<evidence type="ECO:0000259" key="6">
    <source>
        <dbReference type="PROSITE" id="PS50103"/>
    </source>
</evidence>
<sequence length="640" mass="70959">MAEQDDNQDVETKGGEVCLRSGHTSDVKSEASILCDTRAAEICCDRNSSPKLQNADESGTPSIDVGRYKSSKLYKHIAGPLSNGSDAVEEKQEHVEQSILVSASETHVSAPHAVSDQLGNMETADVKDSKLLSEEANHHSPSRQDMDHKDSRSWFPRVRSRSLSPGAECEDGSKRPAIICEYFAKGWCIKGSSCRFLHKRDHENATQVEGGVLLTKSELSPDKGSGDNVGKGIQRERGVGSRQYEDTDTNALLERKVSSSLFSTDFKNLPSCKDGPRQVEVEVDIYKENHSSDNFGSSVAESSSIPQQNFCSRFGSSMRELGVSSGSDSISRLVEESAAMRRRYSLDAQSSVPSYHFSSWKNTSLLRSSPLYSGSNSGKYSDSSYTLGGLLSFKFKKAFTPYNWEPSVPFQSSYFKPPVNRSSDVPYDPFRDSIEKSDIGRESVRLPSCCQTQDAKSISGQISPELPRRLEIESWDKNYSGHDKVIPAVEAESAATSNSDAQNKSLTEEENPMVPGSVKAILKASRSVNDGNSKIQSGELKLENGRQPVELDEEESKIIRCFRTALIEFVKELMKPIWHEGRLSKDVYKVIVQKAEDKILSTLKPNQVPNSSELIKQYLSFSRPKILKLIQAYVDKYGRF</sequence>
<keyword evidence="1 4" id="KW-0479">Metal-binding</keyword>
<evidence type="ECO:0000313" key="7">
    <source>
        <dbReference type="EnsemblPlants" id="AUR62014852-RA:cds"/>
    </source>
</evidence>
<keyword evidence="3 4" id="KW-0862">Zinc</keyword>
<evidence type="ECO:0000256" key="3">
    <source>
        <dbReference type="ARBA" id="ARBA00022833"/>
    </source>
</evidence>